<feature type="transmembrane region" description="Helical" evidence="12">
    <location>
        <begin position="128"/>
        <end position="146"/>
    </location>
</feature>
<evidence type="ECO:0000256" key="5">
    <source>
        <dbReference type="ARBA" id="ARBA00022475"/>
    </source>
</evidence>
<dbReference type="PANTHER" id="PTHR43298:SF2">
    <property type="entry name" value="FMN_FAD EXPORTER YEEO-RELATED"/>
    <property type="match status" value="1"/>
</dbReference>
<dbReference type="KEGG" id="vih:AB0763_07025"/>
<organism evidence="13">
    <name type="scientific">Vibrio sp. HB236076</name>
    <dbReference type="NCBI Taxonomy" id="3232307"/>
    <lineage>
        <taxon>Bacteria</taxon>
        <taxon>Pseudomonadati</taxon>
        <taxon>Pseudomonadota</taxon>
        <taxon>Gammaproteobacteria</taxon>
        <taxon>Vibrionales</taxon>
        <taxon>Vibrionaceae</taxon>
        <taxon>Vibrio</taxon>
    </lineage>
</organism>
<dbReference type="PANTHER" id="PTHR43298">
    <property type="entry name" value="MULTIDRUG RESISTANCE PROTEIN NORM-RELATED"/>
    <property type="match status" value="1"/>
</dbReference>
<evidence type="ECO:0000256" key="1">
    <source>
        <dbReference type="ARBA" id="ARBA00004429"/>
    </source>
</evidence>
<accession>A0AB39HCA3</accession>
<dbReference type="GO" id="GO:0005886">
    <property type="term" value="C:plasma membrane"/>
    <property type="evidence" value="ECO:0007669"/>
    <property type="project" value="UniProtKB-SubCell"/>
</dbReference>
<feature type="transmembrane region" description="Helical" evidence="12">
    <location>
        <begin position="419"/>
        <end position="436"/>
    </location>
</feature>
<proteinExistence type="predicted"/>
<dbReference type="PIRSF" id="PIRSF006603">
    <property type="entry name" value="DinF"/>
    <property type="match status" value="1"/>
</dbReference>
<dbReference type="InterPro" id="IPR050222">
    <property type="entry name" value="MATE_MdtK"/>
</dbReference>
<dbReference type="GO" id="GO:0006811">
    <property type="term" value="P:monoatomic ion transport"/>
    <property type="evidence" value="ECO:0007669"/>
    <property type="project" value="UniProtKB-KW"/>
</dbReference>
<feature type="transmembrane region" description="Helical" evidence="12">
    <location>
        <begin position="275"/>
        <end position="296"/>
    </location>
</feature>
<dbReference type="EMBL" id="CP162601">
    <property type="protein sequence ID" value="XDK23991.1"/>
    <property type="molecule type" value="Genomic_DNA"/>
</dbReference>
<dbReference type="CDD" id="cd13131">
    <property type="entry name" value="MATE_NorM_like"/>
    <property type="match status" value="1"/>
</dbReference>
<evidence type="ECO:0000256" key="4">
    <source>
        <dbReference type="ARBA" id="ARBA00022449"/>
    </source>
</evidence>
<evidence type="ECO:0000256" key="12">
    <source>
        <dbReference type="SAM" id="Phobius"/>
    </source>
</evidence>
<evidence type="ECO:0000256" key="6">
    <source>
        <dbReference type="ARBA" id="ARBA00022692"/>
    </source>
</evidence>
<evidence type="ECO:0000256" key="2">
    <source>
        <dbReference type="ARBA" id="ARBA00013489"/>
    </source>
</evidence>
<protein>
    <recommendedName>
        <fullName evidence="2">Multidrug resistance protein NorM</fullName>
    </recommendedName>
    <alternativeName>
        <fullName evidence="11">Multidrug-efflux transporter</fullName>
    </alternativeName>
    <alternativeName>
        <fullName evidence="10">Na(+)/drug antiporter</fullName>
    </alternativeName>
</protein>
<evidence type="ECO:0000256" key="3">
    <source>
        <dbReference type="ARBA" id="ARBA00022448"/>
    </source>
</evidence>
<keyword evidence="7 12" id="KW-1133">Transmembrane helix</keyword>
<dbReference type="NCBIfam" id="TIGR00797">
    <property type="entry name" value="matE"/>
    <property type="match status" value="1"/>
</dbReference>
<keyword evidence="8" id="KW-0406">Ion transport</keyword>
<dbReference type="RefSeq" id="WP_306100039.1">
    <property type="nucleotide sequence ID" value="NZ_CP162601.1"/>
</dbReference>
<gene>
    <name evidence="13" type="ORF">AB0763_07025</name>
</gene>
<name>A0AB39HCA3_9VIBR</name>
<keyword evidence="9 12" id="KW-0472">Membrane</keyword>
<evidence type="ECO:0000256" key="8">
    <source>
        <dbReference type="ARBA" id="ARBA00023065"/>
    </source>
</evidence>
<dbReference type="Pfam" id="PF01554">
    <property type="entry name" value="MatE"/>
    <property type="match status" value="2"/>
</dbReference>
<dbReference type="AlphaFoldDB" id="A0AB39HCA3"/>
<evidence type="ECO:0000256" key="10">
    <source>
        <dbReference type="ARBA" id="ARBA00030855"/>
    </source>
</evidence>
<feature type="transmembrane region" description="Helical" evidence="12">
    <location>
        <begin position="386"/>
        <end position="407"/>
    </location>
</feature>
<feature type="transmembrane region" description="Helical" evidence="12">
    <location>
        <begin position="194"/>
        <end position="216"/>
    </location>
</feature>
<sequence>MPSNKQEIIALLKLSSPVFIASVAQTGMGVVDTLMAGGVSANDMAAVSIAASLWLPTILFGVGLLMAQIPVIASLFGAEQEQSVANTTQQGIYMALLLSVPIIGVLLFTPQVLLFMQVDETIATITNGYMYAILFSVPAFLLFQALRNLTDGASLTKPAMVIGFIGLLLNIPLNGLFVYGFMGVEGLGGIGCGIATAIVYWVMLFLLFGYICYSRYFKQLHIFSKLHPILAQQQWQLFALGVPVAAAIFFEVTLFAVVSLLIAPLGAIAVAAHQIAINFSTMVFMLPMSIGAAASIRVGHHLGAKRHHLAITSAKMSLMLAIMTAVLTAATTIFTRQSIAAAYTDNQTVIDLATQLLILAGVYQCMDAIQVVSAGALKGHKDTKAIFYRTFFSFWVVGLPIGYVLALTDWVIPALGAKGFWYGFILGLSSAAFLLAKRLIYVHKTLSDTHTSAKQYTPMSL</sequence>
<feature type="transmembrane region" description="Helical" evidence="12">
    <location>
        <begin position="158"/>
        <end position="182"/>
    </location>
</feature>
<evidence type="ECO:0000256" key="9">
    <source>
        <dbReference type="ARBA" id="ARBA00023136"/>
    </source>
</evidence>
<evidence type="ECO:0000256" key="11">
    <source>
        <dbReference type="ARBA" id="ARBA00031636"/>
    </source>
</evidence>
<evidence type="ECO:0000256" key="7">
    <source>
        <dbReference type="ARBA" id="ARBA00022989"/>
    </source>
</evidence>
<dbReference type="InterPro" id="IPR048279">
    <property type="entry name" value="MdtK-like"/>
</dbReference>
<keyword evidence="3" id="KW-0813">Transport</keyword>
<keyword evidence="6 12" id="KW-0812">Transmembrane</keyword>
<reference evidence="13" key="1">
    <citation type="submission" date="2024-07" db="EMBL/GenBank/DDBJ databases">
        <title>Genome Analysis of a Potential Novel Vibrio Species Secreting pH- and Thermo-stable Alginate Lyase and its Application in Producing Alginate Oligosaccharides.</title>
        <authorList>
            <person name="Huang H."/>
            <person name="Bao K."/>
        </authorList>
    </citation>
    <scope>NUCLEOTIDE SEQUENCE</scope>
    <source>
        <strain evidence="13">HB236076</strain>
    </source>
</reference>
<feature type="transmembrane region" description="Helical" evidence="12">
    <location>
        <begin position="53"/>
        <end position="78"/>
    </location>
</feature>
<comment type="subcellular location">
    <subcellularLocation>
        <location evidence="1">Cell inner membrane</location>
        <topology evidence="1">Multi-pass membrane protein</topology>
    </subcellularLocation>
</comment>
<feature type="transmembrane region" description="Helical" evidence="12">
    <location>
        <begin position="90"/>
        <end position="108"/>
    </location>
</feature>
<feature type="transmembrane region" description="Helical" evidence="12">
    <location>
        <begin position="237"/>
        <end position="263"/>
    </location>
</feature>
<evidence type="ECO:0000313" key="13">
    <source>
        <dbReference type="EMBL" id="XDK23991.1"/>
    </source>
</evidence>
<keyword evidence="4" id="KW-0050">Antiport</keyword>
<dbReference type="InterPro" id="IPR002528">
    <property type="entry name" value="MATE_fam"/>
</dbReference>
<feature type="transmembrane region" description="Helical" evidence="12">
    <location>
        <begin position="317"/>
        <end position="335"/>
    </location>
</feature>
<dbReference type="GO" id="GO:0042910">
    <property type="term" value="F:xenobiotic transmembrane transporter activity"/>
    <property type="evidence" value="ECO:0007669"/>
    <property type="project" value="InterPro"/>
</dbReference>
<dbReference type="GO" id="GO:0015297">
    <property type="term" value="F:antiporter activity"/>
    <property type="evidence" value="ECO:0007669"/>
    <property type="project" value="UniProtKB-KW"/>
</dbReference>
<keyword evidence="5" id="KW-1003">Cell membrane</keyword>